<sequence>MEEQLAAPRQQGRGSRKYLKPALALAFLIGSVLAGNAWADRGGHHGHHGHHGRSHVGVFIGAPLFWGPGWYADPYYGYPYRYRPVLVAPEPLVYIERDVAPATALWYFCSNPQGYYPYVKQCSTSWRTVTPQSVGR</sequence>
<proteinExistence type="predicted"/>
<accession>A0ABT5JXW5</accession>
<keyword evidence="2" id="KW-1185">Reference proteome</keyword>
<name>A0ABT5JXW5_9BURK</name>
<dbReference type="EMBL" id="JAQQXR010000002">
    <property type="protein sequence ID" value="MDC8757580.1"/>
    <property type="molecule type" value="Genomic_DNA"/>
</dbReference>
<evidence type="ECO:0000313" key="1">
    <source>
        <dbReference type="EMBL" id="MDC8757580.1"/>
    </source>
</evidence>
<dbReference type="RefSeq" id="WP_273670251.1">
    <property type="nucleotide sequence ID" value="NZ_JAQQXR010000002.1"/>
</dbReference>
<protein>
    <recommendedName>
        <fullName evidence="3">Lipoprotein</fullName>
    </recommendedName>
</protein>
<dbReference type="Proteomes" id="UP001221208">
    <property type="component" value="Unassembled WGS sequence"/>
</dbReference>
<reference evidence="1 2" key="1">
    <citation type="submission" date="2022-10" db="EMBL/GenBank/DDBJ databases">
        <title>Janthinobacterium sp. hw3 Genome sequencing.</title>
        <authorList>
            <person name="Park S."/>
        </authorList>
    </citation>
    <scope>NUCLEOTIDE SEQUENCE [LARGE SCALE GENOMIC DNA]</scope>
    <source>
        <strain evidence="2">hw3</strain>
    </source>
</reference>
<evidence type="ECO:0008006" key="3">
    <source>
        <dbReference type="Google" id="ProtNLM"/>
    </source>
</evidence>
<gene>
    <name evidence="1" type="ORF">OIK44_08275</name>
</gene>
<comment type="caution">
    <text evidence="1">The sequence shown here is derived from an EMBL/GenBank/DDBJ whole genome shotgun (WGS) entry which is preliminary data.</text>
</comment>
<evidence type="ECO:0000313" key="2">
    <source>
        <dbReference type="Proteomes" id="UP001221208"/>
    </source>
</evidence>
<organism evidence="1 2">
    <name type="scientific">Janthinobacterium fluminis</name>
    <dbReference type="NCBI Taxonomy" id="2987524"/>
    <lineage>
        <taxon>Bacteria</taxon>
        <taxon>Pseudomonadati</taxon>
        <taxon>Pseudomonadota</taxon>
        <taxon>Betaproteobacteria</taxon>
        <taxon>Burkholderiales</taxon>
        <taxon>Oxalobacteraceae</taxon>
        <taxon>Janthinobacterium</taxon>
    </lineage>
</organism>